<dbReference type="InterPro" id="IPR051023">
    <property type="entry name" value="PP2A_Regulatory_Subunit_A"/>
</dbReference>
<dbReference type="EMBL" id="CAJNYU010002385">
    <property type="protein sequence ID" value="CAF3546954.1"/>
    <property type="molecule type" value="Genomic_DNA"/>
</dbReference>
<dbReference type="InterPro" id="IPR016024">
    <property type="entry name" value="ARM-type_fold"/>
</dbReference>
<dbReference type="GO" id="GO:0005634">
    <property type="term" value="C:nucleus"/>
    <property type="evidence" value="ECO:0007669"/>
    <property type="project" value="TreeGrafter"/>
</dbReference>
<dbReference type="GO" id="GO:0005829">
    <property type="term" value="C:cytosol"/>
    <property type="evidence" value="ECO:0007669"/>
    <property type="project" value="TreeGrafter"/>
</dbReference>
<name>A0A818F2W4_9BILA</name>
<dbReference type="PROSITE" id="PS50077">
    <property type="entry name" value="HEAT_REPEAT"/>
    <property type="match status" value="1"/>
</dbReference>
<dbReference type="GO" id="GO:0000159">
    <property type="term" value="C:protein phosphatase type 2A complex"/>
    <property type="evidence" value="ECO:0007669"/>
    <property type="project" value="TreeGrafter"/>
</dbReference>
<evidence type="ECO:0000313" key="5">
    <source>
        <dbReference type="EMBL" id="CAF3546954.1"/>
    </source>
</evidence>
<organism evidence="4 6">
    <name type="scientific">Rotaria socialis</name>
    <dbReference type="NCBI Taxonomy" id="392032"/>
    <lineage>
        <taxon>Eukaryota</taxon>
        <taxon>Metazoa</taxon>
        <taxon>Spiralia</taxon>
        <taxon>Gnathifera</taxon>
        <taxon>Rotifera</taxon>
        <taxon>Eurotatoria</taxon>
        <taxon>Bdelloidea</taxon>
        <taxon>Philodinida</taxon>
        <taxon>Philodinidae</taxon>
        <taxon>Rotaria</taxon>
    </lineage>
</organism>
<dbReference type="Proteomes" id="UP000663869">
    <property type="component" value="Unassembled WGS sequence"/>
</dbReference>
<dbReference type="Proteomes" id="UP000663833">
    <property type="component" value="Unassembled WGS sequence"/>
</dbReference>
<dbReference type="EMBL" id="CAJNYT010000007">
    <property type="protein sequence ID" value="CAF3296902.1"/>
    <property type="molecule type" value="Genomic_DNA"/>
</dbReference>
<evidence type="ECO:0000313" key="3">
    <source>
        <dbReference type="EMBL" id="CAF3296902.1"/>
    </source>
</evidence>
<evidence type="ECO:0000256" key="2">
    <source>
        <dbReference type="PROSITE-ProRule" id="PRU00103"/>
    </source>
</evidence>
<dbReference type="GO" id="GO:0019888">
    <property type="term" value="F:protein phosphatase regulator activity"/>
    <property type="evidence" value="ECO:0007669"/>
    <property type="project" value="TreeGrafter"/>
</dbReference>
<comment type="caution">
    <text evidence="4">The sequence shown here is derived from an EMBL/GenBank/DDBJ whole genome shotgun (WGS) entry which is preliminary data.</text>
</comment>
<dbReference type="AlphaFoldDB" id="A0A818F2W4"/>
<feature type="repeat" description="HEAT" evidence="2">
    <location>
        <begin position="63"/>
        <end position="101"/>
    </location>
</feature>
<dbReference type="Gene3D" id="1.25.10.10">
    <property type="entry name" value="Leucine-rich Repeat Variant"/>
    <property type="match status" value="1"/>
</dbReference>
<protein>
    <submittedName>
        <fullName evidence="4">Uncharacterized protein</fullName>
    </submittedName>
</protein>
<dbReference type="EMBL" id="CAJNYD010002974">
    <property type="protein sequence ID" value="CAF3467531.1"/>
    <property type="molecule type" value="Genomic_DNA"/>
</dbReference>
<keyword evidence="1" id="KW-0677">Repeat</keyword>
<dbReference type="SUPFAM" id="SSF48371">
    <property type="entry name" value="ARM repeat"/>
    <property type="match status" value="1"/>
</dbReference>
<evidence type="ECO:0000313" key="6">
    <source>
        <dbReference type="Proteomes" id="UP000663833"/>
    </source>
</evidence>
<dbReference type="PANTHER" id="PTHR10648">
    <property type="entry name" value="SERINE/THREONINE-PROTEIN PHOSPHATASE PP2A 65 KDA REGULATORY SUBUNIT"/>
    <property type="match status" value="1"/>
</dbReference>
<reference evidence="4" key="1">
    <citation type="submission" date="2021-02" db="EMBL/GenBank/DDBJ databases">
        <authorList>
            <person name="Nowell W R."/>
        </authorList>
    </citation>
    <scope>NUCLEOTIDE SEQUENCE</scope>
</reference>
<dbReference type="PANTHER" id="PTHR10648:SF4">
    <property type="entry name" value="PROTEIN PHOSPHATASE 2 (FORMERLY 2A), REGULATORY SUBUNIT A, BETA ISOFORM-RELATED"/>
    <property type="match status" value="1"/>
</dbReference>
<dbReference type="InterPro" id="IPR011989">
    <property type="entry name" value="ARM-like"/>
</dbReference>
<dbReference type="Proteomes" id="UP000663872">
    <property type="component" value="Unassembled WGS sequence"/>
</dbReference>
<gene>
    <name evidence="5" type="ORF">FME351_LOCUS19278</name>
    <name evidence="3" type="ORF">GRG538_LOCUS215</name>
    <name evidence="4" type="ORF">LUA448_LOCUS23120</name>
</gene>
<evidence type="ECO:0000313" key="4">
    <source>
        <dbReference type="EMBL" id="CAF3467531.1"/>
    </source>
</evidence>
<dbReference type="InterPro" id="IPR021133">
    <property type="entry name" value="HEAT_type_2"/>
</dbReference>
<accession>A0A818F2W4</accession>
<proteinExistence type="predicted"/>
<evidence type="ECO:0000256" key="1">
    <source>
        <dbReference type="ARBA" id="ARBA00022737"/>
    </source>
</evidence>
<sequence length="154" mass="17692">MSKEDHSSNARVEKTVDCISPKNVTARFYITFVAFSYLISADKLRDNESELNVIGVRRLSQSLLPVIVELASDVKWRVRLGIIEYVPRLAGQLSPEFFDKRLSSLCMSWLTDHVFAIREAATNNFKKLVEKFGRDWAQNAVIPKVLRLARDQNY</sequence>